<keyword evidence="3" id="KW-0969">Cilium</keyword>
<organism evidence="5 6">
    <name type="scientific">Triparma laevis f. longispina</name>
    <dbReference type="NCBI Taxonomy" id="1714387"/>
    <lineage>
        <taxon>Eukaryota</taxon>
        <taxon>Sar</taxon>
        <taxon>Stramenopiles</taxon>
        <taxon>Ochrophyta</taxon>
        <taxon>Bolidophyceae</taxon>
        <taxon>Parmales</taxon>
        <taxon>Triparmaceae</taxon>
        <taxon>Triparma</taxon>
    </lineage>
</organism>
<dbReference type="Gene3D" id="3.40.50.1820">
    <property type="entry name" value="alpha/beta hydrolase"/>
    <property type="match status" value="1"/>
</dbReference>
<gene>
    <name evidence="5" type="ORF">TrLO_g9867</name>
</gene>
<comment type="subcellular location">
    <subcellularLocation>
        <location evidence="1">Cell projection</location>
        <location evidence="1">Cilium</location>
    </subcellularLocation>
</comment>
<comment type="caution">
    <text evidence="5">The sequence shown here is derived from an EMBL/GenBank/DDBJ whole genome shotgun (WGS) entry which is preliminary data.</text>
</comment>
<dbReference type="InterPro" id="IPR019530">
    <property type="entry name" value="Intra-flagellar_transport_57"/>
</dbReference>
<dbReference type="GO" id="GO:0030992">
    <property type="term" value="C:intraciliary transport particle B"/>
    <property type="evidence" value="ECO:0007669"/>
    <property type="project" value="TreeGrafter"/>
</dbReference>
<comment type="similarity">
    <text evidence="2">Belongs to the IFT57 family.</text>
</comment>
<evidence type="ECO:0000256" key="2">
    <source>
        <dbReference type="ARBA" id="ARBA00009415"/>
    </source>
</evidence>
<name>A0A9W7KSU6_9STRA</name>
<keyword evidence="4" id="KW-0966">Cell projection</keyword>
<dbReference type="PANTHER" id="PTHR16011:SF0">
    <property type="entry name" value="INTRAFLAGELLAR TRANSPORT PROTEIN 57 HOMOLOG"/>
    <property type="match status" value="1"/>
</dbReference>
<dbReference type="InterPro" id="IPR029058">
    <property type="entry name" value="AB_hydrolase_fold"/>
</dbReference>
<dbReference type="GO" id="GO:0042073">
    <property type="term" value="P:intraciliary transport"/>
    <property type="evidence" value="ECO:0007669"/>
    <property type="project" value="TreeGrafter"/>
</dbReference>
<protein>
    <submittedName>
        <fullName evidence="5">Uncharacterized protein</fullName>
    </submittedName>
</protein>
<evidence type="ECO:0000256" key="3">
    <source>
        <dbReference type="ARBA" id="ARBA00023069"/>
    </source>
</evidence>
<dbReference type="EMBL" id="BRXW01000148">
    <property type="protein sequence ID" value="GMI10337.1"/>
    <property type="molecule type" value="Genomic_DNA"/>
</dbReference>
<dbReference type="Proteomes" id="UP001165122">
    <property type="component" value="Unassembled WGS sequence"/>
</dbReference>
<evidence type="ECO:0000256" key="1">
    <source>
        <dbReference type="ARBA" id="ARBA00004138"/>
    </source>
</evidence>
<dbReference type="AlphaFoldDB" id="A0A9W7KSU6"/>
<dbReference type="GO" id="GO:0005929">
    <property type="term" value="C:cilium"/>
    <property type="evidence" value="ECO:0007669"/>
    <property type="project" value="UniProtKB-SubCell"/>
</dbReference>
<dbReference type="SUPFAM" id="SSF53474">
    <property type="entry name" value="alpha/beta-Hydrolases"/>
    <property type="match status" value="1"/>
</dbReference>
<sequence>MNEDALDKLKLLNYEATFPRPLTRSHFALPASNASLQFQDFIDIVVYLIGRIKRDADFFKMDKYDDPNTSVNKMMLALRSLDYESECPAAKLKAAHGEAERGLKLFAEREKEERERKAEAERAERERKPFVLVVTGGEDLKTSEETALIQNAFSGDKQNRKAMLLEETNIESMSKALSENREIAYVHFALHGTVGADGKQTLAMKTTKDDADMSTPEEVGKVIMASQAERVKDGDSVEVAYFHAIENMKHLPVAVRLGSLEQGGQEDAQGTEKQVEKILKSVFECSEFDVPTTFVILPCKIEAGDGKSAAGGAKLASNGLDKAGKWMTKLTDLINVIDSDVAKARASAASRIQEMFSAFQSEEMYLYLVDEETGEPAVGDGYPIVIKAASPKAKEFVPLMRVGLKALCVTNKVAGLAKCLGLPAPTLMTKELHGLADDFVKKIHEKSSVAGFDCLQSAVDEDFSESLEGSKGDDAKQKKLRGSKLREFKRFLEVSDTSAAGSSVNPVPNMLLSGDGVSLEYYDVGPRDGQVVLCLHGLLDSCYHWGQDAHVTGPLVASGFRVVAASC</sequence>
<dbReference type="OrthoDB" id="206385at2759"/>
<dbReference type="GO" id="GO:0005815">
    <property type="term" value="C:microtubule organizing center"/>
    <property type="evidence" value="ECO:0007669"/>
    <property type="project" value="TreeGrafter"/>
</dbReference>
<evidence type="ECO:0000313" key="5">
    <source>
        <dbReference type="EMBL" id="GMI10337.1"/>
    </source>
</evidence>
<evidence type="ECO:0000313" key="6">
    <source>
        <dbReference type="Proteomes" id="UP001165122"/>
    </source>
</evidence>
<dbReference type="GO" id="GO:0005794">
    <property type="term" value="C:Golgi apparatus"/>
    <property type="evidence" value="ECO:0007669"/>
    <property type="project" value="TreeGrafter"/>
</dbReference>
<dbReference type="Pfam" id="PF10498">
    <property type="entry name" value="IFT57"/>
    <property type="match status" value="1"/>
</dbReference>
<dbReference type="GO" id="GO:1905515">
    <property type="term" value="P:non-motile cilium assembly"/>
    <property type="evidence" value="ECO:0007669"/>
    <property type="project" value="TreeGrafter"/>
</dbReference>
<evidence type="ECO:0000256" key="4">
    <source>
        <dbReference type="ARBA" id="ARBA00023273"/>
    </source>
</evidence>
<accession>A0A9W7KSU6</accession>
<keyword evidence="6" id="KW-1185">Reference proteome</keyword>
<proteinExistence type="inferred from homology"/>
<reference evidence="6" key="1">
    <citation type="journal article" date="2023" name="Commun. Biol.">
        <title>Genome analysis of Parmales, the sister group of diatoms, reveals the evolutionary specialization of diatoms from phago-mixotrophs to photoautotrophs.</title>
        <authorList>
            <person name="Ban H."/>
            <person name="Sato S."/>
            <person name="Yoshikawa S."/>
            <person name="Yamada K."/>
            <person name="Nakamura Y."/>
            <person name="Ichinomiya M."/>
            <person name="Sato N."/>
            <person name="Blanc-Mathieu R."/>
            <person name="Endo H."/>
            <person name="Kuwata A."/>
            <person name="Ogata H."/>
        </authorList>
    </citation>
    <scope>NUCLEOTIDE SEQUENCE [LARGE SCALE GENOMIC DNA]</scope>
    <source>
        <strain evidence="6">NIES 3700</strain>
    </source>
</reference>
<dbReference type="PANTHER" id="PTHR16011">
    <property type="entry name" value="IFT57/HIPPI"/>
    <property type="match status" value="1"/>
</dbReference>